<gene>
    <name evidence="2" type="primary">umuD</name>
    <name evidence="2" type="ORF">ACFPZP_04650</name>
</gene>
<dbReference type="GO" id="GO:0003887">
    <property type="term" value="F:DNA-directed DNA polymerase activity"/>
    <property type="evidence" value="ECO:0007669"/>
    <property type="project" value="UniProtKB-EC"/>
</dbReference>
<evidence type="ECO:0000259" key="1">
    <source>
        <dbReference type="Pfam" id="PF00717"/>
    </source>
</evidence>
<keyword evidence="2" id="KW-0548">Nucleotidyltransferase</keyword>
<dbReference type="SUPFAM" id="SSF51306">
    <property type="entry name" value="LexA/Signal peptidase"/>
    <property type="match status" value="1"/>
</dbReference>
<dbReference type="NCBIfam" id="NF007621">
    <property type="entry name" value="PRK10276.1"/>
    <property type="match status" value="1"/>
</dbReference>
<keyword evidence="3" id="KW-1185">Reference proteome</keyword>
<name>A0ABW1PUU6_9ENTR</name>
<dbReference type="Pfam" id="PF00717">
    <property type="entry name" value="Peptidase_S24"/>
    <property type="match status" value="1"/>
</dbReference>
<dbReference type="InterPro" id="IPR039418">
    <property type="entry name" value="LexA-like"/>
</dbReference>
<comment type="caution">
    <text evidence="2">The sequence shown here is derived from an EMBL/GenBank/DDBJ whole genome shotgun (WGS) entry which is preliminary data.</text>
</comment>
<protein>
    <submittedName>
        <fullName evidence="2">Translesion error-prone DNA polymerase V autoproteolytic subunit</fullName>
        <ecNumber evidence="2">2.7.7.7</ecNumber>
    </submittedName>
</protein>
<dbReference type="InterPro" id="IPR050077">
    <property type="entry name" value="LexA_repressor"/>
</dbReference>
<keyword evidence="2" id="KW-0808">Transferase</keyword>
<dbReference type="PANTHER" id="PTHR33516:SF2">
    <property type="entry name" value="LEXA REPRESSOR-RELATED"/>
    <property type="match status" value="1"/>
</dbReference>
<dbReference type="InterPro" id="IPR036286">
    <property type="entry name" value="LexA/Signal_pep-like_sf"/>
</dbReference>
<dbReference type="PANTHER" id="PTHR33516">
    <property type="entry name" value="LEXA REPRESSOR"/>
    <property type="match status" value="1"/>
</dbReference>
<dbReference type="RefSeq" id="WP_223878784.1">
    <property type="nucleotide sequence ID" value="NZ_JBHSRG010000004.1"/>
</dbReference>
<evidence type="ECO:0000313" key="2">
    <source>
        <dbReference type="EMBL" id="MFC6120344.1"/>
    </source>
</evidence>
<dbReference type="Gene3D" id="2.10.109.10">
    <property type="entry name" value="Umud Fragment, subunit A"/>
    <property type="match status" value="1"/>
</dbReference>
<feature type="domain" description="Peptidase S24/S26A/S26B/S26C" evidence="1">
    <location>
        <begin position="20"/>
        <end position="125"/>
    </location>
</feature>
<organism evidence="2 3">
    <name type="scientific">Citrobacter bitternis</name>
    <dbReference type="NCBI Taxonomy" id="1585982"/>
    <lineage>
        <taxon>Bacteria</taxon>
        <taxon>Pseudomonadati</taxon>
        <taxon>Pseudomonadota</taxon>
        <taxon>Gammaproteobacteria</taxon>
        <taxon>Enterobacterales</taxon>
        <taxon>Enterobacteriaceae</taxon>
        <taxon>Citrobacter</taxon>
    </lineage>
</organism>
<dbReference type="EC" id="2.7.7.7" evidence="2"/>
<reference evidence="3" key="1">
    <citation type="journal article" date="2019" name="Int. J. Syst. Evol. Microbiol.">
        <title>The Global Catalogue of Microorganisms (GCM) 10K type strain sequencing project: providing services to taxonomists for standard genome sequencing and annotation.</title>
        <authorList>
            <consortium name="The Broad Institute Genomics Platform"/>
            <consortium name="The Broad Institute Genome Sequencing Center for Infectious Disease"/>
            <person name="Wu L."/>
            <person name="Ma J."/>
        </authorList>
    </citation>
    <scope>NUCLEOTIDE SEQUENCE [LARGE SCALE GENOMIC DNA]</scope>
    <source>
        <strain evidence="3">JCM30009</strain>
    </source>
</reference>
<sequence>MSGSLMPAITWERHAMTTSAFPSPAADYIEGAIDLVAHLISHPSATYVLRTASDAMCGAAILPGSLLLVDSSLQPADGDIVVARLLSGFTVRRLRLSPPRLVAENENYRTVYVDEEEGAHIVGVVTTIITTPRRTLHVRAASVRG</sequence>
<proteinExistence type="predicted"/>
<evidence type="ECO:0000313" key="3">
    <source>
        <dbReference type="Proteomes" id="UP001596169"/>
    </source>
</evidence>
<accession>A0ABW1PUU6</accession>
<dbReference type="InterPro" id="IPR015927">
    <property type="entry name" value="Peptidase_S24_S26A/B/C"/>
</dbReference>
<dbReference type="Proteomes" id="UP001596169">
    <property type="component" value="Unassembled WGS sequence"/>
</dbReference>
<dbReference type="EMBL" id="JBHSRG010000004">
    <property type="protein sequence ID" value="MFC6120344.1"/>
    <property type="molecule type" value="Genomic_DNA"/>
</dbReference>
<dbReference type="CDD" id="cd06529">
    <property type="entry name" value="S24_LexA-like"/>
    <property type="match status" value="1"/>
</dbReference>